<dbReference type="EMBL" id="AATS01000005">
    <property type="protein sequence ID" value="EAU54932.1"/>
    <property type="molecule type" value="Genomic_DNA"/>
</dbReference>
<name>Q0EZV2_9PROT</name>
<dbReference type="PROSITE" id="PS51085">
    <property type="entry name" value="2FE2S_FER_2"/>
    <property type="match status" value="1"/>
</dbReference>
<evidence type="ECO:0000256" key="6">
    <source>
        <dbReference type="ARBA" id="ARBA00022723"/>
    </source>
</evidence>
<feature type="domain" description="2Fe-2S ferredoxin-type" evidence="13">
    <location>
        <begin position="5"/>
        <end position="81"/>
    </location>
</feature>
<dbReference type="Gene3D" id="3.10.20.740">
    <property type="match status" value="1"/>
</dbReference>
<dbReference type="SUPFAM" id="SSF54862">
    <property type="entry name" value="4Fe-4S ferredoxins"/>
    <property type="match status" value="1"/>
</dbReference>
<evidence type="ECO:0000256" key="2">
    <source>
        <dbReference type="ARBA" id="ARBA00004370"/>
    </source>
</evidence>
<dbReference type="GO" id="GO:0051537">
    <property type="term" value="F:2 iron, 2 sulfur cluster binding"/>
    <property type="evidence" value="ECO:0007669"/>
    <property type="project" value="UniProtKB-KW"/>
</dbReference>
<evidence type="ECO:0000256" key="4">
    <source>
        <dbReference type="ARBA" id="ARBA00022485"/>
    </source>
</evidence>
<accession>Q0EZV2</accession>
<dbReference type="GO" id="GO:0016020">
    <property type="term" value="C:membrane"/>
    <property type="evidence" value="ECO:0007669"/>
    <property type="project" value="UniProtKB-SubCell"/>
</dbReference>
<dbReference type="eggNOG" id="COG3383">
    <property type="taxonomic scope" value="Bacteria"/>
</dbReference>
<dbReference type="Gene3D" id="3.30.70.20">
    <property type="match status" value="1"/>
</dbReference>
<dbReference type="Pfam" id="PF13459">
    <property type="entry name" value="Fer4_15"/>
    <property type="match status" value="1"/>
</dbReference>
<gene>
    <name evidence="15" type="ORF">SPV1_09563</name>
</gene>
<comment type="cofactor">
    <cofactor evidence="12">
        <name>[2Fe-2S] cluster</name>
        <dbReference type="ChEBI" id="CHEBI:190135"/>
    </cofactor>
</comment>
<comment type="cofactor">
    <cofactor evidence="1">
        <name>[4Fe-4S] cluster</name>
        <dbReference type="ChEBI" id="CHEBI:49883"/>
    </cofactor>
</comment>
<dbReference type="PANTHER" id="PTHR24960">
    <property type="entry name" value="PHOTOSYSTEM I IRON-SULFUR CENTER-RELATED"/>
    <property type="match status" value="1"/>
</dbReference>
<dbReference type="GO" id="GO:0046872">
    <property type="term" value="F:metal ion binding"/>
    <property type="evidence" value="ECO:0007669"/>
    <property type="project" value="UniProtKB-KW"/>
</dbReference>
<dbReference type="Pfam" id="PF10588">
    <property type="entry name" value="NADH-G_4Fe-4S_3"/>
    <property type="match status" value="1"/>
</dbReference>
<proteinExistence type="inferred from homology"/>
<evidence type="ECO:0000256" key="8">
    <source>
        <dbReference type="ARBA" id="ARBA00023004"/>
    </source>
</evidence>
<keyword evidence="10" id="KW-0520">NAD</keyword>
<dbReference type="OrthoDB" id="5287732at2"/>
<dbReference type="Proteomes" id="UP000005297">
    <property type="component" value="Unassembled WGS sequence"/>
</dbReference>
<comment type="similarity">
    <text evidence="3">Belongs to the complex I 75 kDa subunit family.</text>
</comment>
<dbReference type="PANTHER" id="PTHR24960:SF84">
    <property type="entry name" value="HYDROGENASE SUBUNIT"/>
    <property type="match status" value="1"/>
</dbReference>
<comment type="subcellular location">
    <subcellularLocation>
        <location evidence="2">Membrane</location>
    </subcellularLocation>
</comment>
<evidence type="ECO:0000256" key="12">
    <source>
        <dbReference type="ARBA" id="ARBA00034078"/>
    </source>
</evidence>
<dbReference type="PROSITE" id="PS51839">
    <property type="entry name" value="4FE4S_HC3"/>
    <property type="match status" value="1"/>
</dbReference>
<evidence type="ECO:0000313" key="16">
    <source>
        <dbReference type="Proteomes" id="UP000005297"/>
    </source>
</evidence>
<keyword evidence="11" id="KW-0472">Membrane</keyword>
<sequence length="248" mass="27139">MSEPTNKTITIDGREIPFEEGQTIMDAALAADIYIPHLCHRPGLSPHGSCKLCTVEVNGRSASACTLPASSGQEISNNTDALNEVRKTITQMLFVEGNHFCPSCEKTGNCTLQAVAYHLDMLDGHFPQFYPRREVDASHPGIMLDRDRCILCELCVRASREVDGKDVFAITGRGTDARLIVNSESGKLVDTNITTDDLAAHICPVGAILIKEEGYEVPIGRRTFDLHMVGEPGLEPVILRKGQHSDEH</sequence>
<dbReference type="STRING" id="314344.AL013_11125"/>
<comment type="caution">
    <text evidence="15">The sequence shown here is derived from an EMBL/GenBank/DDBJ whole genome shotgun (WGS) entry which is preliminary data.</text>
</comment>
<dbReference type="CDD" id="cd00207">
    <property type="entry name" value="fer2"/>
    <property type="match status" value="1"/>
</dbReference>
<evidence type="ECO:0000313" key="15">
    <source>
        <dbReference type="EMBL" id="EAU54932.1"/>
    </source>
</evidence>
<dbReference type="AlphaFoldDB" id="Q0EZV2"/>
<evidence type="ECO:0000256" key="7">
    <source>
        <dbReference type="ARBA" id="ARBA00022967"/>
    </source>
</evidence>
<dbReference type="FunFam" id="3.10.20.740:FF:000004">
    <property type="entry name" value="NADH-quinone oxidoreductase"/>
    <property type="match status" value="1"/>
</dbReference>
<dbReference type="InParanoid" id="Q0EZV2"/>
<keyword evidence="9" id="KW-0411">Iron-sulfur</keyword>
<dbReference type="InterPro" id="IPR050157">
    <property type="entry name" value="PSI_iron-sulfur_center"/>
</dbReference>
<evidence type="ECO:0000256" key="9">
    <source>
        <dbReference type="ARBA" id="ARBA00023014"/>
    </source>
</evidence>
<evidence type="ECO:0000256" key="11">
    <source>
        <dbReference type="ARBA" id="ARBA00023136"/>
    </source>
</evidence>
<dbReference type="InterPro" id="IPR036010">
    <property type="entry name" value="2Fe-2S_ferredoxin-like_sf"/>
</dbReference>
<dbReference type="InterPro" id="IPR019574">
    <property type="entry name" value="NADH_UbQ_OxRdtase_Gsu_4Fe4S-bd"/>
</dbReference>
<organism evidence="15 16">
    <name type="scientific">Mariprofundus ferrooxydans PV-1</name>
    <dbReference type="NCBI Taxonomy" id="314345"/>
    <lineage>
        <taxon>Bacteria</taxon>
        <taxon>Pseudomonadati</taxon>
        <taxon>Pseudomonadota</taxon>
        <taxon>Candidatius Mariprofundia</taxon>
        <taxon>Mariprofundales</taxon>
        <taxon>Mariprofundaceae</taxon>
        <taxon>Mariprofundus</taxon>
    </lineage>
</organism>
<dbReference type="Pfam" id="PF13510">
    <property type="entry name" value="Fer2_4"/>
    <property type="match status" value="1"/>
</dbReference>
<dbReference type="PIRSF" id="PIRSF000309">
    <property type="entry name" value="NAD_red_hyd_HoxU"/>
    <property type="match status" value="1"/>
</dbReference>
<evidence type="ECO:0000256" key="3">
    <source>
        <dbReference type="ARBA" id="ARBA00005404"/>
    </source>
</evidence>
<dbReference type="InterPro" id="IPR016214">
    <property type="entry name" value="NAD-red_Hydgase_HoxS_gsu"/>
</dbReference>
<dbReference type="GO" id="GO:0016491">
    <property type="term" value="F:oxidoreductase activity"/>
    <property type="evidence" value="ECO:0007669"/>
    <property type="project" value="InterPro"/>
</dbReference>
<dbReference type="SMART" id="SM00929">
    <property type="entry name" value="NADH-G_4Fe-4S_3"/>
    <property type="match status" value="1"/>
</dbReference>
<keyword evidence="8" id="KW-0408">Iron</keyword>
<keyword evidence="7" id="KW-1278">Translocase</keyword>
<evidence type="ECO:0000259" key="14">
    <source>
        <dbReference type="PROSITE" id="PS51839"/>
    </source>
</evidence>
<keyword evidence="4" id="KW-0004">4Fe-4S</keyword>
<dbReference type="GO" id="GO:0051539">
    <property type="term" value="F:4 iron, 4 sulfur cluster binding"/>
    <property type="evidence" value="ECO:0007669"/>
    <property type="project" value="UniProtKB-KW"/>
</dbReference>
<keyword evidence="6" id="KW-0479">Metal-binding</keyword>
<dbReference type="HOGENOM" id="CLU_000422_11_3_0"/>
<protein>
    <submittedName>
        <fullName evidence="15">NAD-reducing hydrogenase, gamma subunit</fullName>
    </submittedName>
</protein>
<evidence type="ECO:0000256" key="1">
    <source>
        <dbReference type="ARBA" id="ARBA00001966"/>
    </source>
</evidence>
<feature type="domain" description="4Fe-4S His(Cys)3-ligated-type" evidence="14">
    <location>
        <begin position="81"/>
        <end position="120"/>
    </location>
</feature>
<keyword evidence="16" id="KW-1185">Reference proteome</keyword>
<evidence type="ECO:0000256" key="5">
    <source>
        <dbReference type="ARBA" id="ARBA00022714"/>
    </source>
</evidence>
<evidence type="ECO:0000259" key="13">
    <source>
        <dbReference type="PROSITE" id="PS51085"/>
    </source>
</evidence>
<dbReference type="SUPFAM" id="SSF54292">
    <property type="entry name" value="2Fe-2S ferredoxin-like"/>
    <property type="match status" value="1"/>
</dbReference>
<evidence type="ECO:0000256" key="10">
    <source>
        <dbReference type="ARBA" id="ARBA00023027"/>
    </source>
</evidence>
<dbReference type="InterPro" id="IPR001041">
    <property type="entry name" value="2Fe-2S_ferredoxin-type"/>
</dbReference>
<reference evidence="15 16" key="1">
    <citation type="submission" date="2006-09" db="EMBL/GenBank/DDBJ databases">
        <authorList>
            <person name="Emerson D."/>
            <person name="Ferriera S."/>
            <person name="Johnson J."/>
            <person name="Kravitz S."/>
            <person name="Halpern A."/>
            <person name="Remington K."/>
            <person name="Beeson K."/>
            <person name="Tran B."/>
            <person name="Rogers Y.-H."/>
            <person name="Friedman R."/>
            <person name="Venter J.C."/>
        </authorList>
    </citation>
    <scope>NUCLEOTIDE SEQUENCE [LARGE SCALE GENOMIC DNA]</scope>
    <source>
        <strain evidence="15 16">PV-1</strain>
    </source>
</reference>
<dbReference type="RefSeq" id="WP_009849433.1">
    <property type="nucleotide sequence ID" value="NZ_DS022294.1"/>
</dbReference>
<keyword evidence="5" id="KW-0001">2Fe-2S</keyword>